<dbReference type="PANTHER" id="PTHR10371">
    <property type="entry name" value="NADH DEHYDROGENASE UBIQUINONE FLAVOPROTEIN 2, MITOCHONDRIAL"/>
    <property type="match status" value="1"/>
</dbReference>
<dbReference type="PANTHER" id="PTHR10371:SF3">
    <property type="entry name" value="NADH DEHYDROGENASE [UBIQUINONE] FLAVOPROTEIN 2, MITOCHONDRIAL"/>
    <property type="match status" value="1"/>
</dbReference>
<evidence type="ECO:0000313" key="7">
    <source>
        <dbReference type="EMBL" id="CAB4685379.1"/>
    </source>
</evidence>
<dbReference type="InterPro" id="IPR041921">
    <property type="entry name" value="NuoE_N"/>
</dbReference>
<dbReference type="AlphaFoldDB" id="A0A6J6YME6"/>
<dbReference type="InterPro" id="IPR036249">
    <property type="entry name" value="Thioredoxin-like_sf"/>
</dbReference>
<keyword evidence="4" id="KW-0408">Iron</keyword>
<dbReference type="GO" id="GO:0003954">
    <property type="term" value="F:NADH dehydrogenase activity"/>
    <property type="evidence" value="ECO:0007669"/>
    <property type="project" value="TreeGrafter"/>
</dbReference>
<dbReference type="GO" id="GO:0051537">
    <property type="term" value="F:2 iron, 2 sulfur cluster binding"/>
    <property type="evidence" value="ECO:0007669"/>
    <property type="project" value="UniProtKB-KW"/>
</dbReference>
<dbReference type="SUPFAM" id="SSF52833">
    <property type="entry name" value="Thioredoxin-like"/>
    <property type="match status" value="1"/>
</dbReference>
<dbReference type="InterPro" id="IPR042128">
    <property type="entry name" value="NuoE_dom"/>
</dbReference>
<evidence type="ECO:0000256" key="4">
    <source>
        <dbReference type="ARBA" id="ARBA00023004"/>
    </source>
</evidence>
<sequence length="205" mass="22542">MSRLTEDNVRVAHEIISRYPRPRSATIPLLHLAQQQDGYVTNDAIRHIGELVGATSAEVLGTATFYEMFKFEPVGKYLVNICRTMSCALMGGEELMHHAEHRLGIKAGSTTPDGMFTLEHAECQAACTEAPTLQVNYRYRFRVTPETFDALIDDLAAGRLDSEIPAHGTVARIRQHIPAERGVGAVPPEDATNAPSWMTVAEAPK</sequence>
<dbReference type="EMBL" id="CAFAAI010000280">
    <property type="protein sequence ID" value="CAB4809414.1"/>
    <property type="molecule type" value="Genomic_DNA"/>
</dbReference>
<gene>
    <name evidence="7" type="ORF">UFOPK2366_00461</name>
    <name evidence="8" type="ORF">UFOPK2992_01478</name>
</gene>
<dbReference type="CDD" id="cd03064">
    <property type="entry name" value="TRX_Fd_NuoE"/>
    <property type="match status" value="1"/>
</dbReference>
<dbReference type="InterPro" id="IPR002023">
    <property type="entry name" value="NuoE-like"/>
</dbReference>
<proteinExistence type="inferred from homology"/>
<dbReference type="NCBIfam" id="TIGR01958">
    <property type="entry name" value="nuoE_fam"/>
    <property type="match status" value="1"/>
</dbReference>
<evidence type="ECO:0000256" key="2">
    <source>
        <dbReference type="ARBA" id="ARBA00022714"/>
    </source>
</evidence>
<dbReference type="GO" id="GO:0046872">
    <property type="term" value="F:metal ion binding"/>
    <property type="evidence" value="ECO:0007669"/>
    <property type="project" value="UniProtKB-KW"/>
</dbReference>
<keyword evidence="5" id="KW-0411">Iron-sulfur</keyword>
<evidence type="ECO:0000256" key="5">
    <source>
        <dbReference type="ARBA" id="ARBA00023014"/>
    </source>
</evidence>
<dbReference type="Pfam" id="PF01257">
    <property type="entry name" value="2Fe-2S_thioredx"/>
    <property type="match status" value="1"/>
</dbReference>
<keyword evidence="2" id="KW-0001">2Fe-2S</keyword>
<evidence type="ECO:0000256" key="1">
    <source>
        <dbReference type="ARBA" id="ARBA00010643"/>
    </source>
</evidence>
<dbReference type="Gene3D" id="1.10.10.1590">
    <property type="entry name" value="NADH-quinone oxidoreductase subunit E"/>
    <property type="match status" value="1"/>
</dbReference>
<evidence type="ECO:0000256" key="6">
    <source>
        <dbReference type="ARBA" id="ARBA00034078"/>
    </source>
</evidence>
<dbReference type="PROSITE" id="PS01099">
    <property type="entry name" value="COMPLEX1_24K"/>
    <property type="match status" value="1"/>
</dbReference>
<protein>
    <submittedName>
        <fullName evidence="8">Unannotated protein</fullName>
    </submittedName>
</protein>
<organism evidence="8">
    <name type="scientific">freshwater metagenome</name>
    <dbReference type="NCBI Taxonomy" id="449393"/>
    <lineage>
        <taxon>unclassified sequences</taxon>
        <taxon>metagenomes</taxon>
        <taxon>ecological metagenomes</taxon>
    </lineage>
</organism>
<comment type="cofactor">
    <cofactor evidence="6">
        <name>[2Fe-2S] cluster</name>
        <dbReference type="ChEBI" id="CHEBI:190135"/>
    </cofactor>
</comment>
<dbReference type="PIRSF" id="PIRSF000216">
    <property type="entry name" value="NADH_DH_24kDa"/>
    <property type="match status" value="1"/>
</dbReference>
<dbReference type="FunFam" id="1.10.10.1590:FF:000001">
    <property type="entry name" value="NADH-quinone oxidoreductase subunit E"/>
    <property type="match status" value="1"/>
</dbReference>
<accession>A0A6J6YME6</accession>
<name>A0A6J6YME6_9ZZZZ</name>
<dbReference type="Gene3D" id="3.40.30.10">
    <property type="entry name" value="Glutaredoxin"/>
    <property type="match status" value="1"/>
</dbReference>
<comment type="similarity">
    <text evidence="1">Belongs to the complex I 24 kDa subunit family.</text>
</comment>
<keyword evidence="3" id="KW-0479">Metal-binding</keyword>
<dbReference type="EMBL" id="CAEZXM010000063">
    <property type="protein sequence ID" value="CAB4685379.1"/>
    <property type="molecule type" value="Genomic_DNA"/>
</dbReference>
<reference evidence="8" key="1">
    <citation type="submission" date="2020-05" db="EMBL/GenBank/DDBJ databases">
        <authorList>
            <person name="Chiriac C."/>
            <person name="Salcher M."/>
            <person name="Ghai R."/>
            <person name="Kavagutti S V."/>
        </authorList>
    </citation>
    <scope>NUCLEOTIDE SEQUENCE</scope>
</reference>
<evidence type="ECO:0000313" key="8">
    <source>
        <dbReference type="EMBL" id="CAB4809414.1"/>
    </source>
</evidence>
<evidence type="ECO:0000256" key="3">
    <source>
        <dbReference type="ARBA" id="ARBA00022723"/>
    </source>
</evidence>